<dbReference type="AlphaFoldDB" id="E1X0Y1"/>
<dbReference type="PATRIC" id="fig|862908.3.peg.1548"/>
<evidence type="ECO:0000313" key="3">
    <source>
        <dbReference type="Proteomes" id="UP000008963"/>
    </source>
</evidence>
<gene>
    <name evidence="2" type="ordered locus">BMS_1626</name>
</gene>
<organism evidence="2 3">
    <name type="scientific">Halobacteriovorax marinus (strain ATCC BAA-682 / DSM 15412 / SJ)</name>
    <name type="common">Bacteriovorax marinus</name>
    <dbReference type="NCBI Taxonomy" id="862908"/>
    <lineage>
        <taxon>Bacteria</taxon>
        <taxon>Pseudomonadati</taxon>
        <taxon>Bdellovibrionota</taxon>
        <taxon>Bacteriovoracia</taxon>
        <taxon>Bacteriovoracales</taxon>
        <taxon>Halobacteriovoraceae</taxon>
        <taxon>Halobacteriovorax</taxon>
    </lineage>
</organism>
<dbReference type="KEGG" id="bmx:BMS_1626"/>
<proteinExistence type="predicted"/>
<sequence length="191" mass="22031">MKVLVLLFFIFPTLAQMPQDFRDILSGSALEQYEKMMQQMQKDMEALDQIQLEEYNQFFNKNLLLQLQMFGGQRSAYSWSESESERILKFSGRLDEEAPTKIEIKDGNFEIKGTFIKETNTNGHKNISKTLVELKVSLPRDIDASRVRYENKENLFTVIFPKIGKADASTSPKKPKPLRSPLKKNSSDLTI</sequence>
<dbReference type="RefSeq" id="WP_014244252.1">
    <property type="nucleotide sequence ID" value="NC_016620.1"/>
</dbReference>
<feature type="region of interest" description="Disordered" evidence="1">
    <location>
        <begin position="167"/>
        <end position="191"/>
    </location>
</feature>
<dbReference type="CDD" id="cd00298">
    <property type="entry name" value="ACD_sHsps_p23-like"/>
    <property type="match status" value="1"/>
</dbReference>
<keyword evidence="3" id="KW-1185">Reference proteome</keyword>
<dbReference type="Proteomes" id="UP000008963">
    <property type="component" value="Chromosome"/>
</dbReference>
<dbReference type="STRING" id="862908.BMS_1626"/>
<evidence type="ECO:0000313" key="2">
    <source>
        <dbReference type="EMBL" id="CBW26470.1"/>
    </source>
</evidence>
<name>E1X0Y1_HALMS</name>
<evidence type="ECO:0000256" key="1">
    <source>
        <dbReference type="SAM" id="MobiDB-lite"/>
    </source>
</evidence>
<dbReference type="EMBL" id="FQ312005">
    <property type="protein sequence ID" value="CBW26470.1"/>
    <property type="molecule type" value="Genomic_DNA"/>
</dbReference>
<reference evidence="3" key="1">
    <citation type="journal article" date="2013" name="ISME J.">
        <title>A small predatory core genome in the divergent marine Bacteriovorax marinus SJ and the terrestrial Bdellovibrio bacteriovorus.</title>
        <authorList>
            <person name="Crossman L.C."/>
            <person name="Chen H."/>
            <person name="Cerdeno-Tarraga A.M."/>
            <person name="Brooks K."/>
            <person name="Quail M.A."/>
            <person name="Pineiro S.A."/>
            <person name="Hobley L."/>
            <person name="Sockett R.E."/>
            <person name="Bentley S.D."/>
            <person name="Parkhill J."/>
            <person name="Williams H.N."/>
            <person name="Stine O.C."/>
        </authorList>
    </citation>
    <scope>NUCLEOTIDE SEQUENCE [LARGE SCALE GENOMIC DNA]</scope>
    <source>
        <strain evidence="3">ATCC BAA-682 / DSM 15412 / SJ</strain>
    </source>
</reference>
<accession>E1X0Y1</accession>
<protein>
    <recommendedName>
        <fullName evidence="4">SHSP domain-containing protein</fullName>
    </recommendedName>
</protein>
<evidence type="ECO:0008006" key="4">
    <source>
        <dbReference type="Google" id="ProtNLM"/>
    </source>
</evidence>
<dbReference type="HOGENOM" id="CLU_1419713_0_0_7"/>